<keyword evidence="1" id="KW-1133">Transmembrane helix</keyword>
<evidence type="ECO:0000313" key="3">
    <source>
        <dbReference type="Proteomes" id="UP001199642"/>
    </source>
</evidence>
<evidence type="ECO:0000313" key="2">
    <source>
        <dbReference type="EMBL" id="UGS28142.1"/>
    </source>
</evidence>
<sequence length="187" mass="19542">MSPSVLLRSWFGCLLGGLPLLALLLTPPLMRSRAGGEGLLGIGVLLLAALLTGAFLLAPTMTSWFAPARGSWAPPTAHRAARAVWREHTGPAVVALLLGLGVYALGQVAGYAVGIVLPPVLDDPTAGPGQSPWVIDYPAYAIQAAVVYLVTTGAIALYGVRLRILHLHHHAGARTRPADRTRRTGPG</sequence>
<feature type="transmembrane region" description="Helical" evidence="1">
    <location>
        <begin position="92"/>
        <end position="117"/>
    </location>
</feature>
<proteinExistence type="predicted"/>
<feature type="transmembrane region" description="Helical" evidence="1">
    <location>
        <begin position="7"/>
        <end position="26"/>
    </location>
</feature>
<accession>A0ABY3RVP0</accession>
<protein>
    <submittedName>
        <fullName evidence="2">Uncharacterized protein</fullName>
    </submittedName>
</protein>
<dbReference type="Proteomes" id="UP001199642">
    <property type="component" value="Chromosome"/>
</dbReference>
<keyword evidence="3" id="KW-1185">Reference proteome</keyword>
<reference evidence="2 3" key="1">
    <citation type="submission" date="2023-01" db="EMBL/GenBank/DDBJ databases">
        <title>Characterization of estradiol degrading bacteria Microbacterium sp. MZT7 and reveal degrading genes through genome analysis.</title>
        <authorList>
            <person name="Hao P."/>
            <person name="Gao Y."/>
        </authorList>
    </citation>
    <scope>NUCLEOTIDE SEQUENCE [LARGE SCALE GENOMIC DNA]</scope>
    <source>
        <strain evidence="2 3">MZT7</strain>
    </source>
</reference>
<evidence type="ECO:0000256" key="1">
    <source>
        <dbReference type="SAM" id="Phobius"/>
    </source>
</evidence>
<keyword evidence="1" id="KW-0472">Membrane</keyword>
<feature type="transmembrane region" description="Helical" evidence="1">
    <location>
        <begin position="38"/>
        <end position="58"/>
    </location>
</feature>
<gene>
    <name evidence="2" type="ORF">K8F61_08290</name>
</gene>
<feature type="transmembrane region" description="Helical" evidence="1">
    <location>
        <begin position="137"/>
        <end position="160"/>
    </location>
</feature>
<name>A0ABY3RVP0_9MICO</name>
<dbReference type="RefSeq" id="WP_231821312.1">
    <property type="nucleotide sequence ID" value="NZ_CP082781.1"/>
</dbReference>
<organism evidence="2 3">
    <name type="scientific">Microbacterium resistens</name>
    <dbReference type="NCBI Taxonomy" id="156977"/>
    <lineage>
        <taxon>Bacteria</taxon>
        <taxon>Bacillati</taxon>
        <taxon>Actinomycetota</taxon>
        <taxon>Actinomycetes</taxon>
        <taxon>Micrococcales</taxon>
        <taxon>Microbacteriaceae</taxon>
        <taxon>Microbacterium</taxon>
    </lineage>
</organism>
<dbReference type="EMBL" id="CP082781">
    <property type="protein sequence ID" value="UGS28142.1"/>
    <property type="molecule type" value="Genomic_DNA"/>
</dbReference>
<keyword evidence="1" id="KW-0812">Transmembrane</keyword>